<dbReference type="Gene3D" id="2.60.40.10">
    <property type="entry name" value="Immunoglobulins"/>
    <property type="match status" value="1"/>
</dbReference>
<dbReference type="SUPFAM" id="SSF49452">
    <property type="entry name" value="Starch-binding domain-like"/>
    <property type="match status" value="1"/>
</dbReference>
<reference evidence="1" key="1">
    <citation type="journal article" date="2014" name="Front. Microbiol.">
        <title>High frequency of phylogenetically diverse reductive dehalogenase-homologous genes in deep subseafloor sedimentary metagenomes.</title>
        <authorList>
            <person name="Kawai M."/>
            <person name="Futagami T."/>
            <person name="Toyoda A."/>
            <person name="Takaki Y."/>
            <person name="Nishi S."/>
            <person name="Hori S."/>
            <person name="Arai W."/>
            <person name="Tsubouchi T."/>
            <person name="Morono Y."/>
            <person name="Uchiyama I."/>
            <person name="Ito T."/>
            <person name="Fujiyama A."/>
            <person name="Inagaki F."/>
            <person name="Takami H."/>
        </authorList>
    </citation>
    <scope>NUCLEOTIDE SEQUENCE</scope>
    <source>
        <strain evidence="1">Expedition CK06-06</strain>
    </source>
</reference>
<evidence type="ECO:0000313" key="1">
    <source>
        <dbReference type="EMBL" id="GAI77297.1"/>
    </source>
</evidence>
<organism evidence="1">
    <name type="scientific">marine sediment metagenome</name>
    <dbReference type="NCBI Taxonomy" id="412755"/>
    <lineage>
        <taxon>unclassified sequences</taxon>
        <taxon>metagenomes</taxon>
        <taxon>ecological metagenomes</taxon>
    </lineage>
</organism>
<dbReference type="InterPro" id="IPR013784">
    <property type="entry name" value="Carb-bd-like_fold"/>
</dbReference>
<accession>X1R975</accession>
<name>X1R975_9ZZZZ</name>
<proteinExistence type="predicted"/>
<dbReference type="InterPro" id="IPR013783">
    <property type="entry name" value="Ig-like_fold"/>
</dbReference>
<dbReference type="GO" id="GO:0030246">
    <property type="term" value="F:carbohydrate binding"/>
    <property type="evidence" value="ECO:0007669"/>
    <property type="project" value="InterPro"/>
</dbReference>
<protein>
    <recommendedName>
        <fullName evidence="2">DUF5103 domain-containing protein</fullName>
    </recommendedName>
</protein>
<dbReference type="EMBL" id="BARW01005264">
    <property type="protein sequence ID" value="GAI77297.1"/>
    <property type="molecule type" value="Genomic_DNA"/>
</dbReference>
<sequence length="202" mass="24583">GLNSPFDYNEENIFPGGSEYRFFDIKSIRYQTEYIKQIYLRKPYYHIELYPDKPKPFKVYFFENELNGKYYIDIQEENNSETDADYVFVHFYLPYDVPLIDGNIFVFGALSDWNFTKINQMVYNFEKKTYELTMLLKQGYYNYEYVFVKEGENKADNILIEGSHYETENDYLIYVYHRDNRFRYDKLIGIKIINSLNPKKDF</sequence>
<feature type="non-terminal residue" evidence="1">
    <location>
        <position position="1"/>
    </location>
</feature>
<comment type="caution">
    <text evidence="1">The sequence shown here is derived from an EMBL/GenBank/DDBJ whole genome shotgun (WGS) entry which is preliminary data.</text>
</comment>
<dbReference type="AlphaFoldDB" id="X1R975"/>
<evidence type="ECO:0008006" key="2">
    <source>
        <dbReference type="Google" id="ProtNLM"/>
    </source>
</evidence>
<gene>
    <name evidence="1" type="ORF">S12H4_11612</name>
</gene>